<proteinExistence type="predicted"/>
<keyword evidence="10" id="KW-1185">Reference proteome</keyword>
<evidence type="ECO:0000256" key="6">
    <source>
        <dbReference type="ARBA" id="ARBA00023163"/>
    </source>
</evidence>
<gene>
    <name evidence="9" type="primary">merR</name>
    <name evidence="9" type="ORF">GARC_2533</name>
</gene>
<dbReference type="InterPro" id="IPR009061">
    <property type="entry name" value="DNA-bd_dom_put_sf"/>
</dbReference>
<dbReference type="eggNOG" id="COG0789">
    <property type="taxonomic scope" value="Bacteria"/>
</dbReference>
<sequence>MSTTISKAAKKLKINVETVRFYERRGLIEQPVKPLQGYRHYPTETVNRIRFIKRSQDLGFTLHEIEGLLSLNDNPCSQVQELAEKKLIDIRKKQADLLLLEQALLENLEQCQSNDDQTRCPIIDALQLP</sequence>
<dbReference type="AlphaFoldDB" id="K6XFS9"/>
<dbReference type="InterPro" id="IPR047057">
    <property type="entry name" value="MerR_fam"/>
</dbReference>
<dbReference type="STRING" id="493475.GARC_2533"/>
<evidence type="ECO:0000256" key="4">
    <source>
        <dbReference type="ARBA" id="ARBA00023015"/>
    </source>
</evidence>
<dbReference type="NCBIfam" id="TIGR02051">
    <property type="entry name" value="MerR"/>
    <property type="match status" value="1"/>
</dbReference>
<dbReference type="RefSeq" id="WP_007620380.1">
    <property type="nucleotide sequence ID" value="NZ_BAEO01000031.1"/>
</dbReference>
<keyword evidence="6" id="KW-0804">Transcription</keyword>
<keyword evidence="5" id="KW-0238">DNA-binding</keyword>
<accession>K6XFS9</accession>
<comment type="caution">
    <text evidence="9">The sequence shown here is derived from an EMBL/GenBank/DDBJ whole genome shotgun (WGS) entry which is preliminary data.</text>
</comment>
<keyword evidence="2" id="KW-0475">Mercuric resistance</keyword>
<evidence type="ECO:0000256" key="3">
    <source>
        <dbReference type="ARBA" id="ARBA00022914"/>
    </source>
</evidence>
<dbReference type="SUPFAM" id="SSF46955">
    <property type="entry name" value="Putative DNA-binding domain"/>
    <property type="match status" value="1"/>
</dbReference>
<evidence type="ECO:0000256" key="2">
    <source>
        <dbReference type="ARBA" id="ARBA00022466"/>
    </source>
</evidence>
<evidence type="ECO:0000313" key="9">
    <source>
        <dbReference type="EMBL" id="GAC19499.1"/>
    </source>
</evidence>
<evidence type="ECO:0000256" key="7">
    <source>
        <dbReference type="ARBA" id="ARBA00024874"/>
    </source>
</evidence>
<evidence type="ECO:0000256" key="5">
    <source>
        <dbReference type="ARBA" id="ARBA00023125"/>
    </source>
</evidence>
<dbReference type="PANTHER" id="PTHR30204">
    <property type="entry name" value="REDOX-CYCLING DRUG-SENSING TRANSCRIPTIONAL ACTIVATOR SOXR"/>
    <property type="match status" value="1"/>
</dbReference>
<reference evidence="9 10" key="1">
    <citation type="journal article" date="2017" name="Antonie Van Leeuwenhoek">
        <title>Rhizobium rhizosphaerae sp. nov., a novel species isolated from rice rhizosphere.</title>
        <authorList>
            <person name="Zhao J.J."/>
            <person name="Zhang J."/>
            <person name="Zhang R.J."/>
            <person name="Zhang C.W."/>
            <person name="Yin H.Q."/>
            <person name="Zhang X.X."/>
        </authorList>
    </citation>
    <scope>NUCLEOTIDE SEQUENCE [LARGE SCALE GENOMIC DNA]</scope>
    <source>
        <strain evidence="9 10">BSs20135</strain>
    </source>
</reference>
<organism evidence="9 10">
    <name type="scientific">Paraglaciecola arctica BSs20135</name>
    <dbReference type="NCBI Taxonomy" id="493475"/>
    <lineage>
        <taxon>Bacteria</taxon>
        <taxon>Pseudomonadati</taxon>
        <taxon>Pseudomonadota</taxon>
        <taxon>Gammaproteobacteria</taxon>
        <taxon>Alteromonadales</taxon>
        <taxon>Alteromonadaceae</taxon>
        <taxon>Paraglaciecola</taxon>
    </lineage>
</organism>
<dbReference type="Pfam" id="PF13411">
    <property type="entry name" value="MerR_1"/>
    <property type="match status" value="1"/>
</dbReference>
<dbReference type="GO" id="GO:0003677">
    <property type="term" value="F:DNA binding"/>
    <property type="evidence" value="ECO:0007669"/>
    <property type="project" value="UniProtKB-KW"/>
</dbReference>
<dbReference type="InterPro" id="IPR011794">
    <property type="entry name" value="MerR"/>
</dbReference>
<dbReference type="EMBL" id="BAEO01000031">
    <property type="protein sequence ID" value="GAC19499.1"/>
    <property type="molecule type" value="Genomic_DNA"/>
</dbReference>
<dbReference type="Proteomes" id="UP000006327">
    <property type="component" value="Unassembled WGS sequence"/>
</dbReference>
<dbReference type="OrthoDB" id="9802039at2"/>
<protein>
    <recommendedName>
        <fullName evidence="1">Mercuric resistance operon regulatory protein</fullName>
    </recommendedName>
</protein>
<feature type="domain" description="HTH merR-type" evidence="8">
    <location>
        <begin position="1"/>
        <end position="71"/>
    </location>
</feature>
<dbReference type="SMART" id="SM00422">
    <property type="entry name" value="HTH_MERR"/>
    <property type="match status" value="1"/>
</dbReference>
<dbReference type="Gene3D" id="1.10.1660.10">
    <property type="match status" value="1"/>
</dbReference>
<dbReference type="PRINTS" id="PR00040">
    <property type="entry name" value="HTHMERR"/>
</dbReference>
<name>K6XFS9_9ALTE</name>
<dbReference type="InterPro" id="IPR000551">
    <property type="entry name" value="MerR-type_HTH_dom"/>
</dbReference>
<evidence type="ECO:0000256" key="1">
    <source>
        <dbReference type="ARBA" id="ARBA00017146"/>
    </source>
</evidence>
<dbReference type="PANTHER" id="PTHR30204:SF94">
    <property type="entry name" value="HEAVY METAL-DEPENDENT TRANSCRIPTIONAL REGULATOR HI_0293-RELATED"/>
    <property type="match status" value="1"/>
</dbReference>
<dbReference type="GO" id="GO:0003700">
    <property type="term" value="F:DNA-binding transcription factor activity"/>
    <property type="evidence" value="ECO:0007669"/>
    <property type="project" value="InterPro"/>
</dbReference>
<evidence type="ECO:0000313" key="10">
    <source>
        <dbReference type="Proteomes" id="UP000006327"/>
    </source>
</evidence>
<keyword evidence="4" id="KW-0805">Transcription regulation</keyword>
<comment type="function">
    <text evidence="7">Mediates the mercuric-dependent induction of mercury resistance operon. In the absence of mercury MerR represses transcription by binding tightly to the mer operator region; when mercury is present the dimeric complex binds a single ion and becomes a potent transcriptional activator, while remaining bound to the mer site.</text>
</comment>
<evidence type="ECO:0000259" key="8">
    <source>
        <dbReference type="PROSITE" id="PS50937"/>
    </source>
</evidence>
<dbReference type="PROSITE" id="PS50937">
    <property type="entry name" value="HTH_MERR_2"/>
    <property type="match status" value="1"/>
</dbReference>
<dbReference type="GO" id="GO:0045340">
    <property type="term" value="F:mercury ion binding"/>
    <property type="evidence" value="ECO:0007669"/>
    <property type="project" value="InterPro"/>
</dbReference>
<dbReference type="GO" id="GO:0046689">
    <property type="term" value="P:response to mercury ion"/>
    <property type="evidence" value="ECO:0007669"/>
    <property type="project" value="UniProtKB-KW"/>
</dbReference>
<keyword evidence="3" id="KW-0476">Mercury</keyword>